<name>A0AAP0L9L9_9MAGN</name>
<evidence type="ECO:0000256" key="1">
    <source>
        <dbReference type="SAM" id="MobiDB-lite"/>
    </source>
</evidence>
<keyword evidence="3" id="KW-1185">Reference proteome</keyword>
<accession>A0AAP0L9L9</accession>
<reference evidence="2 3" key="1">
    <citation type="submission" date="2024-01" db="EMBL/GenBank/DDBJ databases">
        <title>Genome assemblies of Stephania.</title>
        <authorList>
            <person name="Yang L."/>
        </authorList>
    </citation>
    <scope>NUCLEOTIDE SEQUENCE [LARGE SCALE GENOMIC DNA]</scope>
    <source>
        <strain evidence="2">JXDWG</strain>
        <tissue evidence="2">Leaf</tissue>
    </source>
</reference>
<dbReference type="EMBL" id="JBBNAG010000001">
    <property type="protein sequence ID" value="KAK9166535.1"/>
    <property type="molecule type" value="Genomic_DNA"/>
</dbReference>
<comment type="caution">
    <text evidence="2">The sequence shown here is derived from an EMBL/GenBank/DDBJ whole genome shotgun (WGS) entry which is preliminary data.</text>
</comment>
<proteinExistence type="predicted"/>
<gene>
    <name evidence="2" type="ORF">Scep_001726</name>
</gene>
<evidence type="ECO:0000313" key="3">
    <source>
        <dbReference type="Proteomes" id="UP001419268"/>
    </source>
</evidence>
<protein>
    <submittedName>
        <fullName evidence="2">Uncharacterized protein</fullName>
    </submittedName>
</protein>
<organism evidence="2 3">
    <name type="scientific">Stephania cephalantha</name>
    <dbReference type="NCBI Taxonomy" id="152367"/>
    <lineage>
        <taxon>Eukaryota</taxon>
        <taxon>Viridiplantae</taxon>
        <taxon>Streptophyta</taxon>
        <taxon>Embryophyta</taxon>
        <taxon>Tracheophyta</taxon>
        <taxon>Spermatophyta</taxon>
        <taxon>Magnoliopsida</taxon>
        <taxon>Ranunculales</taxon>
        <taxon>Menispermaceae</taxon>
        <taxon>Menispermoideae</taxon>
        <taxon>Cissampelideae</taxon>
        <taxon>Stephania</taxon>
    </lineage>
</organism>
<dbReference type="AlphaFoldDB" id="A0AAP0L9L9"/>
<evidence type="ECO:0000313" key="2">
    <source>
        <dbReference type="EMBL" id="KAK9166535.1"/>
    </source>
</evidence>
<sequence>MANPDNDASSSSVSSARTTTTSTVPTLTPFGNLLSQIVSIKLDESNFLL</sequence>
<feature type="compositionally biased region" description="Low complexity" evidence="1">
    <location>
        <begin position="8"/>
        <end position="29"/>
    </location>
</feature>
<dbReference type="Proteomes" id="UP001419268">
    <property type="component" value="Unassembled WGS sequence"/>
</dbReference>
<feature type="region of interest" description="Disordered" evidence="1">
    <location>
        <begin position="1"/>
        <end position="29"/>
    </location>
</feature>